<evidence type="ECO:0000256" key="3">
    <source>
        <dbReference type="ARBA" id="ARBA00022801"/>
    </source>
</evidence>
<dbReference type="Pfam" id="PF01451">
    <property type="entry name" value="LMWPc"/>
    <property type="match status" value="1"/>
</dbReference>
<evidence type="ECO:0000313" key="8">
    <source>
        <dbReference type="Proteomes" id="UP000267187"/>
    </source>
</evidence>
<dbReference type="SUPFAM" id="SSF52788">
    <property type="entry name" value="Phosphotyrosine protein phosphatases I"/>
    <property type="match status" value="1"/>
</dbReference>
<accession>A0A3M0AAD6</accession>
<evidence type="ECO:0000256" key="2">
    <source>
        <dbReference type="ARBA" id="ARBA00013064"/>
    </source>
</evidence>
<dbReference type="InterPro" id="IPR023485">
    <property type="entry name" value="Ptyr_pPase"/>
</dbReference>
<dbReference type="GO" id="GO:0004725">
    <property type="term" value="F:protein tyrosine phosphatase activity"/>
    <property type="evidence" value="ECO:0007669"/>
    <property type="project" value="UniProtKB-EC"/>
</dbReference>
<dbReference type="PANTHER" id="PTHR11717:SF7">
    <property type="entry name" value="LOW MOLECULAR WEIGHT PHOSPHOTYROSINE PROTEIN PHOSPHATASE"/>
    <property type="match status" value="1"/>
</dbReference>
<dbReference type="EMBL" id="REFJ01000002">
    <property type="protein sequence ID" value="RMA81174.1"/>
    <property type="molecule type" value="Genomic_DNA"/>
</dbReference>
<feature type="active site" description="Nucleophile" evidence="5">
    <location>
        <position position="13"/>
    </location>
</feature>
<dbReference type="CDD" id="cd16343">
    <property type="entry name" value="LMWPTP"/>
    <property type="match status" value="1"/>
</dbReference>
<dbReference type="SMART" id="SM00226">
    <property type="entry name" value="LMWPc"/>
    <property type="match status" value="1"/>
</dbReference>
<comment type="caution">
    <text evidence="7">The sequence shown here is derived from an EMBL/GenBank/DDBJ whole genome shotgun (WGS) entry which is preliminary data.</text>
</comment>
<dbReference type="Gene3D" id="3.40.50.2300">
    <property type="match status" value="1"/>
</dbReference>
<comment type="similarity">
    <text evidence="1">Belongs to the low molecular weight phosphotyrosine protein phosphatase family.</text>
</comment>
<reference evidence="7 8" key="1">
    <citation type="submission" date="2018-10" db="EMBL/GenBank/DDBJ databases">
        <title>Genomic Encyclopedia of Type Strains, Phase IV (KMG-IV): sequencing the most valuable type-strain genomes for metagenomic binning, comparative biology and taxonomic classification.</title>
        <authorList>
            <person name="Goeker M."/>
        </authorList>
    </citation>
    <scope>NUCLEOTIDE SEQUENCE [LARGE SCALE GENOMIC DNA]</scope>
    <source>
        <strain evidence="7 8">DSM 25080</strain>
    </source>
</reference>
<feature type="active site" description="Nucleophile" evidence="5">
    <location>
        <position position="7"/>
    </location>
</feature>
<dbReference type="RefSeq" id="WP_170150779.1">
    <property type="nucleotide sequence ID" value="NZ_REFJ01000002.1"/>
</dbReference>
<protein>
    <recommendedName>
        <fullName evidence="2">protein-tyrosine-phosphatase</fullName>
        <ecNumber evidence="2">3.1.3.48</ecNumber>
    </recommendedName>
</protein>
<dbReference type="EC" id="3.1.3.48" evidence="2"/>
<gene>
    <name evidence="7" type="ORF">DFR27_0972</name>
</gene>
<dbReference type="PRINTS" id="PR00719">
    <property type="entry name" value="LMWPTPASE"/>
</dbReference>
<name>A0A3M0AAD6_9GAMM</name>
<evidence type="ECO:0000256" key="4">
    <source>
        <dbReference type="ARBA" id="ARBA00022912"/>
    </source>
</evidence>
<dbReference type="AlphaFoldDB" id="A0A3M0AAD6"/>
<evidence type="ECO:0000256" key="5">
    <source>
        <dbReference type="PIRSR" id="PIRSR617867-1"/>
    </source>
</evidence>
<keyword evidence="4" id="KW-0904">Protein phosphatase</keyword>
<evidence type="ECO:0000256" key="1">
    <source>
        <dbReference type="ARBA" id="ARBA00011063"/>
    </source>
</evidence>
<keyword evidence="3" id="KW-0378">Hydrolase</keyword>
<feature type="domain" description="Phosphotyrosine protein phosphatase I" evidence="6">
    <location>
        <begin position="1"/>
        <end position="145"/>
    </location>
</feature>
<dbReference type="InterPro" id="IPR017867">
    <property type="entry name" value="Tyr_phospatase_low_mol_wt"/>
</dbReference>
<evidence type="ECO:0000259" key="6">
    <source>
        <dbReference type="SMART" id="SM00226"/>
    </source>
</evidence>
<sequence>MKLLFVCLGNICRSPSAEAIYRSAFQSEGVTLDSAGTGSWHIGKAPDSRMLATLASHGVDASDLRARQFTAADFVQHDLIIVMDEQNRRDVERLRPAGDHTPVRLLLSYSNEYSGDVIDPYYEAQDGFELCFAQIQSGCSGLWEQIKQ</sequence>
<keyword evidence="8" id="KW-1185">Reference proteome</keyword>
<dbReference type="InterPro" id="IPR050438">
    <property type="entry name" value="LMW_PTPase"/>
</dbReference>
<dbReference type="InterPro" id="IPR036196">
    <property type="entry name" value="Ptyr_pPase_sf"/>
</dbReference>
<feature type="active site" description="Proton donor" evidence="5">
    <location>
        <position position="119"/>
    </location>
</feature>
<proteinExistence type="inferred from homology"/>
<organism evidence="7 8">
    <name type="scientific">Umboniibacter marinipuniceus</name>
    <dbReference type="NCBI Taxonomy" id="569599"/>
    <lineage>
        <taxon>Bacteria</taxon>
        <taxon>Pseudomonadati</taxon>
        <taxon>Pseudomonadota</taxon>
        <taxon>Gammaproteobacteria</taxon>
        <taxon>Cellvibrionales</taxon>
        <taxon>Cellvibrionaceae</taxon>
        <taxon>Umboniibacter</taxon>
    </lineage>
</organism>
<dbReference type="PANTHER" id="PTHR11717">
    <property type="entry name" value="LOW MOLECULAR WEIGHT PROTEIN TYROSINE PHOSPHATASE"/>
    <property type="match status" value="1"/>
</dbReference>
<dbReference type="Proteomes" id="UP000267187">
    <property type="component" value="Unassembled WGS sequence"/>
</dbReference>
<evidence type="ECO:0000313" key="7">
    <source>
        <dbReference type="EMBL" id="RMA81174.1"/>
    </source>
</evidence>